<reference evidence="5" key="1">
    <citation type="submission" date="2020-05" db="EMBL/GenBank/DDBJ databases">
        <title>Mycena genomes resolve the evolution of fungal bioluminescence.</title>
        <authorList>
            <person name="Tsai I.J."/>
        </authorList>
    </citation>
    <scope>NUCLEOTIDE SEQUENCE</scope>
    <source>
        <strain evidence="5">CCC161011</strain>
    </source>
</reference>
<dbReference type="EMBL" id="JACAZI010000004">
    <property type="protein sequence ID" value="KAF7362759.1"/>
    <property type="molecule type" value="Genomic_DNA"/>
</dbReference>
<dbReference type="Gene3D" id="3.90.25.10">
    <property type="entry name" value="UDP-galactose 4-epimerase, domain 1"/>
    <property type="match status" value="1"/>
</dbReference>
<dbReference type="Gene3D" id="3.40.50.720">
    <property type="entry name" value="NAD(P)-binding Rossmann-like Domain"/>
    <property type="match status" value="1"/>
</dbReference>
<comment type="similarity">
    <text evidence="1">Belongs to the NmrA-type oxidoreductase family.</text>
</comment>
<accession>A0A8H6YPE4</accession>
<dbReference type="Proteomes" id="UP000620124">
    <property type="component" value="Unassembled WGS sequence"/>
</dbReference>
<comment type="caution">
    <text evidence="5">The sequence shown here is derived from an EMBL/GenBank/DDBJ whole genome shotgun (WGS) entry which is preliminary data.</text>
</comment>
<dbReference type="PANTHER" id="PTHR42748:SF30">
    <property type="entry name" value="NMRA-LIKE DOMAIN-CONTAINING PROTEIN"/>
    <property type="match status" value="1"/>
</dbReference>
<evidence type="ECO:0000259" key="4">
    <source>
        <dbReference type="Pfam" id="PF05368"/>
    </source>
</evidence>
<evidence type="ECO:0000313" key="5">
    <source>
        <dbReference type="EMBL" id="KAF7362759.1"/>
    </source>
</evidence>
<dbReference type="InterPro" id="IPR036291">
    <property type="entry name" value="NAD(P)-bd_dom_sf"/>
</dbReference>
<name>A0A8H6YPE4_9AGAR</name>
<dbReference type="PANTHER" id="PTHR42748">
    <property type="entry name" value="NITROGEN METABOLITE REPRESSION PROTEIN NMRA FAMILY MEMBER"/>
    <property type="match status" value="1"/>
</dbReference>
<evidence type="ECO:0000256" key="1">
    <source>
        <dbReference type="ARBA" id="ARBA00006328"/>
    </source>
</evidence>
<gene>
    <name evidence="5" type="ORF">MVEN_00625500</name>
</gene>
<feature type="domain" description="NmrA-like" evidence="4">
    <location>
        <begin position="4"/>
        <end position="271"/>
    </location>
</feature>
<evidence type="ECO:0000313" key="6">
    <source>
        <dbReference type="Proteomes" id="UP000620124"/>
    </source>
</evidence>
<proteinExistence type="inferred from homology"/>
<organism evidence="5 6">
    <name type="scientific">Mycena venus</name>
    <dbReference type="NCBI Taxonomy" id="2733690"/>
    <lineage>
        <taxon>Eukaryota</taxon>
        <taxon>Fungi</taxon>
        <taxon>Dikarya</taxon>
        <taxon>Basidiomycota</taxon>
        <taxon>Agaricomycotina</taxon>
        <taxon>Agaricomycetes</taxon>
        <taxon>Agaricomycetidae</taxon>
        <taxon>Agaricales</taxon>
        <taxon>Marasmiineae</taxon>
        <taxon>Mycenaceae</taxon>
        <taxon>Mycena</taxon>
    </lineage>
</organism>
<evidence type="ECO:0000256" key="2">
    <source>
        <dbReference type="ARBA" id="ARBA00022857"/>
    </source>
</evidence>
<sequence>MPIITIFGANGSQGSAVLEAVLADGKYTPRAVSRSLDSAGSKALIAKGVEVVVGNLWDTESLKNAIRGSEAVFGVTSFWDPEVFPADPKGKGEIIQGKNLVDAAKEVGIKLFIWSSLPNATAESKGLYKHVYHCDNKAAVAEYLKASGLPHVVLLTGWFAENLWKVGSLQKTDTGYTIPIPKFGPDDVQAATWVAHDLGQAALAVLTHYKDPSKNVLGKQYPVISMQFKYPAFAAAIAAAIKKEVTFTSVDTAGMLELDEMFLLQAKVGLYLDIPQPNPELVALGVKFGTMEEFIQNEIVPRFA</sequence>
<dbReference type="SUPFAM" id="SSF51735">
    <property type="entry name" value="NAD(P)-binding Rossmann-fold domains"/>
    <property type="match status" value="1"/>
</dbReference>
<evidence type="ECO:0000256" key="3">
    <source>
        <dbReference type="ARBA" id="ARBA00023002"/>
    </source>
</evidence>
<dbReference type="OrthoDB" id="419598at2759"/>
<keyword evidence="3" id="KW-0560">Oxidoreductase</keyword>
<dbReference type="GO" id="GO:0016491">
    <property type="term" value="F:oxidoreductase activity"/>
    <property type="evidence" value="ECO:0007669"/>
    <property type="project" value="UniProtKB-KW"/>
</dbReference>
<dbReference type="Pfam" id="PF05368">
    <property type="entry name" value="NmrA"/>
    <property type="match status" value="1"/>
</dbReference>
<dbReference type="AlphaFoldDB" id="A0A8H6YPE4"/>
<keyword evidence="2" id="KW-0521">NADP</keyword>
<dbReference type="InterPro" id="IPR008030">
    <property type="entry name" value="NmrA-like"/>
</dbReference>
<dbReference type="GO" id="GO:0005634">
    <property type="term" value="C:nucleus"/>
    <property type="evidence" value="ECO:0007669"/>
    <property type="project" value="TreeGrafter"/>
</dbReference>
<keyword evidence="6" id="KW-1185">Reference proteome</keyword>
<protein>
    <submittedName>
        <fullName evidence="5">NmrA domain-containing protein</fullName>
    </submittedName>
</protein>
<dbReference type="InterPro" id="IPR051164">
    <property type="entry name" value="NmrA-like_oxidored"/>
</dbReference>